<dbReference type="Gene3D" id="3.50.50.60">
    <property type="entry name" value="FAD/NAD(P)-binding domain"/>
    <property type="match status" value="1"/>
</dbReference>
<name>A0A6J4IPN2_9CHLR</name>
<dbReference type="AlphaFoldDB" id="A0A6J4IPN2"/>
<dbReference type="InterPro" id="IPR002938">
    <property type="entry name" value="FAD-bd"/>
</dbReference>
<gene>
    <name evidence="2" type="ORF">AVDCRST_MAG93-2065</name>
</gene>
<feature type="domain" description="FAD-binding" evidence="1">
    <location>
        <begin position="11"/>
        <end position="185"/>
    </location>
</feature>
<feature type="non-terminal residue" evidence="2">
    <location>
        <position position="238"/>
    </location>
</feature>
<organism evidence="2">
    <name type="scientific">uncultured Chloroflexia bacterium</name>
    <dbReference type="NCBI Taxonomy" id="1672391"/>
    <lineage>
        <taxon>Bacteria</taxon>
        <taxon>Bacillati</taxon>
        <taxon>Chloroflexota</taxon>
        <taxon>Chloroflexia</taxon>
        <taxon>environmental samples</taxon>
    </lineage>
</organism>
<dbReference type="InterPro" id="IPR036188">
    <property type="entry name" value="FAD/NAD-bd_sf"/>
</dbReference>
<dbReference type="SUPFAM" id="SSF51905">
    <property type="entry name" value="FAD/NAD(P)-binding domain"/>
    <property type="match status" value="1"/>
</dbReference>
<dbReference type="Pfam" id="PF01494">
    <property type="entry name" value="FAD_binding_3"/>
    <property type="match status" value="1"/>
</dbReference>
<proteinExistence type="predicted"/>
<reference evidence="2" key="1">
    <citation type="submission" date="2020-02" db="EMBL/GenBank/DDBJ databases">
        <authorList>
            <person name="Meier V. D."/>
        </authorList>
    </citation>
    <scope>NUCLEOTIDE SEQUENCE</scope>
    <source>
        <strain evidence="2">AVDCRST_MAG93</strain>
    </source>
</reference>
<sequence>MTTSIDRRETAVVIGGSLAGLLAARVLADYFEQVTVVERGVFSVEADARSDVPQASHTHVLLLRGRQIMERLLPGLEAEVLAQGAPLSDSGLDTLTYGRYGWAPRWDTGLKTFAASRHLLDVVTRRRVLALPNVQARAGHEVIGLLADAGTVRGVRLRRRTPDAVEEHLHADFVVDAGGRSSRMPEWLVELGFPRPRETVIDAHVGYATRWYRRPLGADPGWKTLTIQSLAPEIPRGG</sequence>
<protein>
    <recommendedName>
        <fullName evidence="1">FAD-binding domain-containing protein</fullName>
    </recommendedName>
</protein>
<dbReference type="GO" id="GO:0071949">
    <property type="term" value="F:FAD binding"/>
    <property type="evidence" value="ECO:0007669"/>
    <property type="project" value="InterPro"/>
</dbReference>
<dbReference type="PANTHER" id="PTHR43422">
    <property type="entry name" value="THIAMINE THIAZOLE SYNTHASE"/>
    <property type="match status" value="1"/>
</dbReference>
<accession>A0A6J4IPN2</accession>
<dbReference type="PANTHER" id="PTHR43422:SF3">
    <property type="entry name" value="THIAMINE THIAZOLE SYNTHASE"/>
    <property type="match status" value="1"/>
</dbReference>
<dbReference type="EMBL" id="CADCTR010000703">
    <property type="protein sequence ID" value="CAA9258187.1"/>
    <property type="molecule type" value="Genomic_DNA"/>
</dbReference>
<evidence type="ECO:0000313" key="2">
    <source>
        <dbReference type="EMBL" id="CAA9258187.1"/>
    </source>
</evidence>
<evidence type="ECO:0000259" key="1">
    <source>
        <dbReference type="Pfam" id="PF01494"/>
    </source>
</evidence>